<accession>Q6IJY6</accession>
<reference evidence="2" key="1">
    <citation type="journal article" date="2003" name="Genome Biol.">
        <title>An integrated gene annotation and transcriptional profiling approach towards the full gene content of the Drosophila genome.</title>
        <authorList>
            <person name="Hild M."/>
            <person name="Beckmann B."/>
            <person name="Haas S.A."/>
            <person name="Koch B."/>
            <person name="Solovyev V."/>
            <person name="Busold C."/>
            <person name="Fellenberg K."/>
            <person name="Boutros M."/>
            <person name="Vingron M."/>
            <person name="Sauer F."/>
            <person name="Hoheisel J.D."/>
            <person name="Paro R."/>
        </authorList>
    </citation>
    <scope>NUCLEOTIDE SEQUENCE</scope>
</reference>
<feature type="compositionally biased region" description="Basic residues" evidence="1">
    <location>
        <begin position="1"/>
        <end position="11"/>
    </location>
</feature>
<evidence type="ECO:0000256" key="1">
    <source>
        <dbReference type="SAM" id="MobiDB-lite"/>
    </source>
</evidence>
<feature type="compositionally biased region" description="Low complexity" evidence="1">
    <location>
        <begin position="71"/>
        <end position="93"/>
    </location>
</feature>
<protein>
    <submittedName>
        <fullName evidence="2">HDC13964</fullName>
    </submittedName>
</protein>
<dbReference type="EMBL" id="BK002580">
    <property type="protein sequence ID" value="DAA04086.1"/>
    <property type="molecule type" value="Genomic_DNA"/>
</dbReference>
<feature type="compositionally biased region" description="Basic residues" evidence="1">
    <location>
        <begin position="33"/>
        <end position="42"/>
    </location>
</feature>
<name>Q6IJY6_DROME</name>
<sequence length="93" mass="10234">MAPRNGPRRKTNTMGSSNGLAKPAAPPPPPPARLRRKLKHKLGRGEHKTLSRRVAKELRLCKQTQLDIRQGTSRSWSPTPSPPQSGQMPVPSL</sequence>
<proteinExistence type="predicted"/>
<feature type="compositionally biased region" description="Basic and acidic residues" evidence="1">
    <location>
        <begin position="43"/>
        <end position="60"/>
    </location>
</feature>
<feature type="region of interest" description="Disordered" evidence="1">
    <location>
        <begin position="1"/>
        <end position="93"/>
    </location>
</feature>
<gene>
    <name evidence="2" type="ORF">HDC13964</name>
</gene>
<evidence type="ECO:0000313" key="2">
    <source>
        <dbReference type="EMBL" id="DAA04086.1"/>
    </source>
</evidence>
<organism evidence="2">
    <name type="scientific">Drosophila melanogaster</name>
    <name type="common">Fruit fly</name>
    <dbReference type="NCBI Taxonomy" id="7227"/>
    <lineage>
        <taxon>Eukaryota</taxon>
        <taxon>Metazoa</taxon>
        <taxon>Ecdysozoa</taxon>
        <taxon>Arthropoda</taxon>
        <taxon>Hexapoda</taxon>
        <taxon>Insecta</taxon>
        <taxon>Pterygota</taxon>
        <taxon>Neoptera</taxon>
        <taxon>Endopterygota</taxon>
        <taxon>Diptera</taxon>
        <taxon>Brachycera</taxon>
        <taxon>Muscomorpha</taxon>
        <taxon>Ephydroidea</taxon>
        <taxon>Drosophilidae</taxon>
        <taxon>Drosophila</taxon>
        <taxon>Sophophora</taxon>
    </lineage>
</organism>
<dbReference type="AlphaFoldDB" id="Q6IJY6"/>